<protein>
    <recommendedName>
        <fullName evidence="4">Sulfotransferase domain protein</fullName>
    </recommendedName>
</protein>
<evidence type="ECO:0008006" key="4">
    <source>
        <dbReference type="Google" id="ProtNLM"/>
    </source>
</evidence>
<sequence>MPQQSPRPPVTLHLGAHRTGTTSLQRLLDRNVAHLDRRGVAIWGPRRTRTGLLAGVMGDPARFSGGDDPHLHRAAGRIAISRADLSASGIGRLVISDENLLGGLRENLLLAQPYPTAGARLRRLDRAVPGIDRVVLAIRAPDAWWASVFAFLITRGFAPPDRMTVDAIVAAHYGWRQVILDVADAMSRARLTVWTFEDMAVDPARAFADLTGHKPCGKSVPHLNASPPLAVLQSRLRDDGCLMTLPQMAGHYSPFTTRDRAALRARYQDDLAWLRDGADGRITLGPEAPPQGPFRDRRRRDGQGRRPQQMDPTG</sequence>
<dbReference type="SUPFAM" id="SSF52540">
    <property type="entry name" value="P-loop containing nucleoside triphosphate hydrolases"/>
    <property type="match status" value="1"/>
</dbReference>
<evidence type="ECO:0000313" key="2">
    <source>
        <dbReference type="EMBL" id="CTQ33019.1"/>
    </source>
</evidence>
<dbReference type="Proteomes" id="UP000048908">
    <property type="component" value="Unassembled WGS sequence"/>
</dbReference>
<dbReference type="Gene3D" id="3.40.50.300">
    <property type="entry name" value="P-loop containing nucleotide triphosphate hydrolases"/>
    <property type="match status" value="1"/>
</dbReference>
<dbReference type="InterPro" id="IPR027417">
    <property type="entry name" value="P-loop_NTPase"/>
</dbReference>
<dbReference type="EMBL" id="CXPG01000017">
    <property type="protein sequence ID" value="CTQ33019.1"/>
    <property type="molecule type" value="Genomic_DNA"/>
</dbReference>
<feature type="region of interest" description="Disordered" evidence="1">
    <location>
        <begin position="280"/>
        <end position="314"/>
    </location>
</feature>
<organism evidence="2 3">
    <name type="scientific">Jannaschia rubra</name>
    <dbReference type="NCBI Taxonomy" id="282197"/>
    <lineage>
        <taxon>Bacteria</taxon>
        <taxon>Pseudomonadati</taxon>
        <taxon>Pseudomonadota</taxon>
        <taxon>Alphaproteobacteria</taxon>
        <taxon>Rhodobacterales</taxon>
        <taxon>Roseobacteraceae</taxon>
        <taxon>Jannaschia</taxon>
    </lineage>
</organism>
<dbReference type="AlphaFoldDB" id="A0A0M6XPJ5"/>
<reference evidence="2 3" key="1">
    <citation type="submission" date="2015-07" db="EMBL/GenBank/DDBJ databases">
        <authorList>
            <person name="Noorani M."/>
        </authorList>
    </citation>
    <scope>NUCLEOTIDE SEQUENCE [LARGE SCALE GENOMIC DNA]</scope>
    <source>
        <strain evidence="2 3">CECT 5088</strain>
    </source>
</reference>
<name>A0A0M6XPJ5_9RHOB</name>
<evidence type="ECO:0000256" key="1">
    <source>
        <dbReference type="SAM" id="MobiDB-lite"/>
    </source>
</evidence>
<keyword evidence="3" id="KW-1185">Reference proteome</keyword>
<gene>
    <name evidence="2" type="ORF">JAN5088_01794</name>
</gene>
<evidence type="ECO:0000313" key="3">
    <source>
        <dbReference type="Proteomes" id="UP000048908"/>
    </source>
</evidence>
<dbReference type="RefSeq" id="WP_055682473.1">
    <property type="nucleotide sequence ID" value="NZ_FOOS01000007.1"/>
</dbReference>
<feature type="compositionally biased region" description="Low complexity" evidence="1">
    <location>
        <begin position="305"/>
        <end position="314"/>
    </location>
</feature>
<proteinExistence type="predicted"/>
<dbReference type="STRING" id="282197.SAMN04488517_10735"/>
<accession>A0A0M6XPJ5</accession>